<evidence type="ECO:0000313" key="2">
    <source>
        <dbReference type="EMBL" id="KAK7110111.1"/>
    </source>
</evidence>
<accession>A0AAN9BPJ3</accession>
<protein>
    <submittedName>
        <fullName evidence="2">Uncharacterized protein</fullName>
    </submittedName>
</protein>
<dbReference type="InterPro" id="IPR043408">
    <property type="entry name" value="IQCK"/>
</dbReference>
<dbReference type="Pfam" id="PF00612">
    <property type="entry name" value="IQ"/>
    <property type="match status" value="1"/>
</dbReference>
<evidence type="ECO:0000256" key="1">
    <source>
        <dbReference type="SAM" id="MobiDB-lite"/>
    </source>
</evidence>
<feature type="compositionally biased region" description="Basic and acidic residues" evidence="1">
    <location>
        <begin position="313"/>
        <end position="324"/>
    </location>
</feature>
<keyword evidence="3" id="KW-1185">Reference proteome</keyword>
<name>A0AAN9BPJ3_9CAEN</name>
<feature type="region of interest" description="Disordered" evidence="1">
    <location>
        <begin position="247"/>
        <end position="332"/>
    </location>
</feature>
<dbReference type="CDD" id="cd23767">
    <property type="entry name" value="IQCD"/>
    <property type="match status" value="1"/>
</dbReference>
<dbReference type="Proteomes" id="UP001374579">
    <property type="component" value="Unassembled WGS sequence"/>
</dbReference>
<comment type="caution">
    <text evidence="2">The sequence shown here is derived from an EMBL/GenBank/DDBJ whole genome shotgun (WGS) entry which is preliminary data.</text>
</comment>
<dbReference type="AlphaFoldDB" id="A0AAN9BPJ3"/>
<sequence>MSTITYDPPHCLWEQICRDIRKEQKDLAGLDMSEEIDCSDYDPVKHHPAFCGTRHYPVTGDFDPEQELNPAVGHPSCAGYWTSMIHRKRVVRPRAPSIPDKKTCSNRKYIEHFVWPYVEPALEHMMNKAKFAGCFQYRRGPINSFDILTEYLYNNNPMHPFRARKPLAQIPFVESHLEDFPRLSPPKVLSMSWTVDERAVLIQRWWRGYLVRRNPEVRDLKKWQREWRSMNREETISDEVSRFWERVMPSGNSSTATTPTGSRSEASSSTQLSPFAERPRAQSIAHNTRYTATRTSPSRKSYSGATQLQAEIHMGDRQVDDDGRLVGIQEEC</sequence>
<gene>
    <name evidence="2" type="ORF">V1264_014038</name>
</gene>
<dbReference type="InterPro" id="IPR000048">
    <property type="entry name" value="IQ_motif_EF-hand-BS"/>
</dbReference>
<feature type="compositionally biased region" description="Polar residues" evidence="1">
    <location>
        <begin position="284"/>
        <end position="309"/>
    </location>
</feature>
<reference evidence="2 3" key="1">
    <citation type="submission" date="2024-02" db="EMBL/GenBank/DDBJ databases">
        <title>Chromosome-scale genome assembly of the rough periwinkle Littorina saxatilis.</title>
        <authorList>
            <person name="De Jode A."/>
            <person name="Faria R."/>
            <person name="Formenti G."/>
            <person name="Sims Y."/>
            <person name="Smith T.P."/>
            <person name="Tracey A."/>
            <person name="Wood J.M.D."/>
            <person name="Zagrodzka Z.B."/>
            <person name="Johannesson K."/>
            <person name="Butlin R.K."/>
            <person name="Leder E.H."/>
        </authorList>
    </citation>
    <scope>NUCLEOTIDE SEQUENCE [LARGE SCALE GENOMIC DNA]</scope>
    <source>
        <strain evidence="2">Snail1</strain>
        <tissue evidence="2">Muscle</tissue>
    </source>
</reference>
<proteinExistence type="predicted"/>
<feature type="compositionally biased region" description="Polar residues" evidence="1">
    <location>
        <begin position="250"/>
        <end position="273"/>
    </location>
</feature>
<evidence type="ECO:0000313" key="3">
    <source>
        <dbReference type="Proteomes" id="UP001374579"/>
    </source>
</evidence>
<dbReference type="PANTHER" id="PTHR34927">
    <property type="entry name" value="IQ DOMAIN-CONTAINING PROTEIN K"/>
    <property type="match status" value="1"/>
</dbReference>
<dbReference type="PANTHER" id="PTHR34927:SF1">
    <property type="entry name" value="IQ DOMAIN-CONTAINING PROTEIN K"/>
    <property type="match status" value="1"/>
</dbReference>
<dbReference type="EMBL" id="JBAMIC010000003">
    <property type="protein sequence ID" value="KAK7110111.1"/>
    <property type="molecule type" value="Genomic_DNA"/>
</dbReference>
<dbReference type="PROSITE" id="PS50096">
    <property type="entry name" value="IQ"/>
    <property type="match status" value="1"/>
</dbReference>
<organism evidence="2 3">
    <name type="scientific">Littorina saxatilis</name>
    <dbReference type="NCBI Taxonomy" id="31220"/>
    <lineage>
        <taxon>Eukaryota</taxon>
        <taxon>Metazoa</taxon>
        <taxon>Spiralia</taxon>
        <taxon>Lophotrochozoa</taxon>
        <taxon>Mollusca</taxon>
        <taxon>Gastropoda</taxon>
        <taxon>Caenogastropoda</taxon>
        <taxon>Littorinimorpha</taxon>
        <taxon>Littorinoidea</taxon>
        <taxon>Littorinidae</taxon>
        <taxon>Littorina</taxon>
    </lineage>
</organism>